<evidence type="ECO:0000259" key="7">
    <source>
        <dbReference type="Pfam" id="PF10502"/>
    </source>
</evidence>
<sequence>MLKKTLSWIAPVIVGLLLAAGIRFLWLVPVNVSGASMEPNLKNGQHIVAVKTATVKRNSVIVFDASGVDPNAAPKENYVKRVIGMPGDSIRYSKTGKLYVNGKYQSQNYISKYQQQAGTLAGYKNGFNLVSAARQNDWSNKWSLAIGNNRINKVPKNCYFVLGDHRSVSEDGRMYGFVPKSKIVGVAKVGFWKSNHKLINNYQN</sequence>
<keyword evidence="6" id="KW-0645">Protease</keyword>
<comment type="similarity">
    <text evidence="3 6">Belongs to the peptidase S26 family.</text>
</comment>
<dbReference type="GO" id="GO:0009003">
    <property type="term" value="F:signal peptidase activity"/>
    <property type="evidence" value="ECO:0007669"/>
    <property type="project" value="UniProtKB-EC"/>
</dbReference>
<dbReference type="InterPro" id="IPR019758">
    <property type="entry name" value="Pept_S26A_signal_pept_1_CS"/>
</dbReference>
<evidence type="ECO:0000256" key="2">
    <source>
        <dbReference type="ARBA" id="ARBA00004401"/>
    </source>
</evidence>
<dbReference type="PRINTS" id="PR00727">
    <property type="entry name" value="LEADERPTASE"/>
</dbReference>
<comment type="caution">
    <text evidence="8">The sequence shown here is derived from an EMBL/GenBank/DDBJ whole genome shotgun (WGS) entry which is preliminary data.</text>
</comment>
<evidence type="ECO:0000313" key="8">
    <source>
        <dbReference type="EMBL" id="NLR17932.1"/>
    </source>
</evidence>
<keyword evidence="6" id="KW-0472">Membrane</keyword>
<keyword evidence="9" id="KW-1185">Reference proteome</keyword>
<keyword evidence="6" id="KW-1133">Transmembrane helix</keyword>
<organism evidence="8 9">
    <name type="scientific">Secundilactobacillus angelensis</name>
    <dbReference type="NCBI Taxonomy" id="2722706"/>
    <lineage>
        <taxon>Bacteria</taxon>
        <taxon>Bacillati</taxon>
        <taxon>Bacillota</taxon>
        <taxon>Bacilli</taxon>
        <taxon>Lactobacillales</taxon>
        <taxon>Lactobacillaceae</taxon>
        <taxon>Secundilactobacillus</taxon>
    </lineage>
</organism>
<dbReference type="Gene3D" id="2.10.109.10">
    <property type="entry name" value="Umud Fragment, subunit A"/>
    <property type="match status" value="1"/>
</dbReference>
<dbReference type="InterPro" id="IPR019757">
    <property type="entry name" value="Pept_S26A_signal_pept_1_Lys-AS"/>
</dbReference>
<dbReference type="NCBIfam" id="TIGR02227">
    <property type="entry name" value="sigpep_I_bact"/>
    <property type="match status" value="1"/>
</dbReference>
<evidence type="ECO:0000256" key="4">
    <source>
        <dbReference type="ARBA" id="ARBA00013208"/>
    </source>
</evidence>
<evidence type="ECO:0000313" key="9">
    <source>
        <dbReference type="Proteomes" id="UP000763447"/>
    </source>
</evidence>
<protein>
    <recommendedName>
        <fullName evidence="4 6">Signal peptidase I</fullName>
        <ecNumber evidence="4 6">3.4.21.89</ecNumber>
    </recommendedName>
</protein>
<evidence type="ECO:0000256" key="1">
    <source>
        <dbReference type="ARBA" id="ARBA00000677"/>
    </source>
</evidence>
<dbReference type="InterPro" id="IPR000223">
    <property type="entry name" value="Pept_S26A_signal_pept_1"/>
</dbReference>
<comment type="catalytic activity">
    <reaction evidence="1 6">
        <text>Cleavage of hydrophobic, N-terminal signal or leader sequences from secreted and periplasmic proteins.</text>
        <dbReference type="EC" id="3.4.21.89"/>
    </reaction>
</comment>
<dbReference type="InterPro" id="IPR019533">
    <property type="entry name" value="Peptidase_S26"/>
</dbReference>
<dbReference type="CDD" id="cd06530">
    <property type="entry name" value="S26_SPase_I"/>
    <property type="match status" value="1"/>
</dbReference>
<dbReference type="Pfam" id="PF10502">
    <property type="entry name" value="Peptidase_S26"/>
    <property type="match status" value="1"/>
</dbReference>
<gene>
    <name evidence="8" type="primary">lepB</name>
    <name evidence="8" type="ORF">HC026_03230</name>
</gene>
<dbReference type="Proteomes" id="UP000763447">
    <property type="component" value="Unassembled WGS sequence"/>
</dbReference>
<dbReference type="SUPFAM" id="SSF51306">
    <property type="entry name" value="LexA/Signal peptidase"/>
    <property type="match status" value="1"/>
</dbReference>
<keyword evidence="6" id="KW-0812">Transmembrane</keyword>
<dbReference type="PANTHER" id="PTHR43390">
    <property type="entry name" value="SIGNAL PEPTIDASE I"/>
    <property type="match status" value="1"/>
</dbReference>
<evidence type="ECO:0000256" key="5">
    <source>
        <dbReference type="ARBA" id="ARBA00022801"/>
    </source>
</evidence>
<comment type="subcellular location">
    <subcellularLocation>
        <location evidence="2">Cell membrane</location>
        <topology evidence="2">Single-pass type II membrane protein</topology>
    </subcellularLocation>
    <subcellularLocation>
        <location evidence="6">Membrane</location>
        <topology evidence="6">Single-pass type II membrane protein</topology>
    </subcellularLocation>
</comment>
<evidence type="ECO:0000256" key="6">
    <source>
        <dbReference type="RuleBase" id="RU362042"/>
    </source>
</evidence>
<dbReference type="PROSITE" id="PS00760">
    <property type="entry name" value="SPASE_I_2"/>
    <property type="match status" value="1"/>
</dbReference>
<dbReference type="EMBL" id="JAAXLJ010000004">
    <property type="protein sequence ID" value="NLR17932.1"/>
    <property type="molecule type" value="Genomic_DNA"/>
</dbReference>
<dbReference type="PROSITE" id="PS00761">
    <property type="entry name" value="SPASE_I_3"/>
    <property type="match status" value="1"/>
</dbReference>
<keyword evidence="5 6" id="KW-0378">Hydrolase</keyword>
<name>A0ABX1KXG5_9LACO</name>
<feature type="transmembrane region" description="Helical" evidence="6">
    <location>
        <begin position="6"/>
        <end position="28"/>
    </location>
</feature>
<accession>A0ABX1KXG5</accession>
<evidence type="ECO:0000256" key="3">
    <source>
        <dbReference type="ARBA" id="ARBA00009370"/>
    </source>
</evidence>
<proteinExistence type="inferred from homology"/>
<dbReference type="InterPro" id="IPR036286">
    <property type="entry name" value="LexA/Signal_pep-like_sf"/>
</dbReference>
<reference evidence="8 9" key="1">
    <citation type="submission" date="2020-04" db="EMBL/GenBank/DDBJ databases">
        <title>A novel species of genus Lactobacillus that was isolated from fermented food Zha-chili.</title>
        <authorList>
            <person name="Zhang Z."/>
        </authorList>
    </citation>
    <scope>NUCLEOTIDE SEQUENCE [LARGE SCALE GENOMIC DNA]</scope>
    <source>
        <strain evidence="9">HBUAS51383</strain>
    </source>
</reference>
<dbReference type="EC" id="3.4.21.89" evidence="4 6"/>
<dbReference type="PANTHER" id="PTHR43390:SF1">
    <property type="entry name" value="CHLOROPLAST PROCESSING PEPTIDASE"/>
    <property type="match status" value="1"/>
</dbReference>
<feature type="domain" description="Peptidase S26" evidence="7">
    <location>
        <begin position="7"/>
        <end position="192"/>
    </location>
</feature>